<sequence>MDFYLINMNSLNEWREEERERAEERAKYGEKPDHLTDEEWGLLPEQIKEDVAKGRADDRELELFLERAKEQQNNT</sequence>
<accession>D8J9U9</accession>
<proteinExistence type="predicted"/>
<evidence type="ECO:0000313" key="2">
    <source>
        <dbReference type="EMBL" id="ADJ14471.1"/>
    </source>
</evidence>
<protein>
    <submittedName>
        <fullName evidence="2">Uncharacterized protein</fullName>
    </submittedName>
</protein>
<organism evidence="2 4">
    <name type="scientific">Halalkalicoccus jeotgali (strain DSM 18796 / CECT 7217 / JCM 14584 / KCTC 4019 / B3)</name>
    <dbReference type="NCBI Taxonomy" id="795797"/>
    <lineage>
        <taxon>Archaea</taxon>
        <taxon>Methanobacteriati</taxon>
        <taxon>Methanobacteriota</taxon>
        <taxon>Stenosarchaea group</taxon>
        <taxon>Halobacteria</taxon>
        <taxon>Halobacteriales</taxon>
        <taxon>Halococcaceae</taxon>
        <taxon>Halalkalicoccus</taxon>
    </lineage>
</organism>
<evidence type="ECO:0000256" key="1">
    <source>
        <dbReference type="SAM" id="MobiDB-lite"/>
    </source>
</evidence>
<dbReference type="EMBL" id="AOHV01000010">
    <property type="protein sequence ID" value="ELY40185.1"/>
    <property type="molecule type" value="Genomic_DNA"/>
</dbReference>
<evidence type="ECO:0000313" key="4">
    <source>
        <dbReference type="Proteomes" id="UP000000390"/>
    </source>
</evidence>
<dbReference type="Proteomes" id="UP000000390">
    <property type="component" value="Chromosome"/>
</dbReference>
<dbReference type="AlphaFoldDB" id="D8J9U9"/>
<gene>
    <name evidence="2" type="ordered locus">HacjB3_05400</name>
    <name evidence="3" type="ORF">C497_03775</name>
</gene>
<dbReference type="KEGG" id="hje:HacjB3_05400"/>
<name>D8J9U9_HALJB</name>
<keyword evidence="5" id="KW-1185">Reference proteome</keyword>
<dbReference type="Proteomes" id="UP000011645">
    <property type="component" value="Unassembled WGS sequence"/>
</dbReference>
<reference evidence="3 5" key="2">
    <citation type="journal article" date="2014" name="PLoS Genet.">
        <title>Phylogenetically driven sequencing of extremely halophilic archaea reveals strategies for static and dynamic osmo-response.</title>
        <authorList>
            <person name="Becker E.A."/>
            <person name="Seitzer P.M."/>
            <person name="Tritt A."/>
            <person name="Larsen D."/>
            <person name="Krusor M."/>
            <person name="Yao A.I."/>
            <person name="Wu D."/>
            <person name="Madern D."/>
            <person name="Eisen J.A."/>
            <person name="Darling A.E."/>
            <person name="Facciotti M.T."/>
        </authorList>
    </citation>
    <scope>NUCLEOTIDE SEQUENCE [LARGE SCALE GENOMIC DNA]</scope>
    <source>
        <strain evidence="3">B3</strain>
        <strain evidence="5">DSM 18796 / CECT 7217 / JCM 14584 / KCTC 4019 / B3</strain>
    </source>
</reference>
<dbReference type="STRING" id="795797.HacjB3_05400"/>
<dbReference type="HOGENOM" id="CLU_2662197_0_0_2"/>
<evidence type="ECO:0000313" key="3">
    <source>
        <dbReference type="EMBL" id="ELY40185.1"/>
    </source>
</evidence>
<reference evidence="2 4" key="1">
    <citation type="journal article" date="2010" name="J. Bacteriol.">
        <title>Complete genome sequence of Halalkalicoccus jeotgali B3(T), an extremely halophilic archaeon.</title>
        <authorList>
            <person name="Roh S.W."/>
            <person name="Nam Y.D."/>
            <person name="Nam S.H."/>
            <person name="Choi S.H."/>
            <person name="Park H.S."/>
            <person name="Bae J.W."/>
        </authorList>
    </citation>
    <scope>NUCLEOTIDE SEQUENCE [LARGE SCALE GENOMIC DNA]</scope>
    <source>
        <strain evidence="2">B3</strain>
        <strain evidence="4">DSM 18796 / CECT 7217 / JCM 14584 / KCTC 4019 / B3</strain>
    </source>
</reference>
<dbReference type="EMBL" id="CP002062">
    <property type="protein sequence ID" value="ADJ14471.1"/>
    <property type="molecule type" value="Genomic_DNA"/>
</dbReference>
<dbReference type="PATRIC" id="fig|795797.18.peg.1082"/>
<feature type="region of interest" description="Disordered" evidence="1">
    <location>
        <begin position="18"/>
        <end position="40"/>
    </location>
</feature>
<evidence type="ECO:0000313" key="5">
    <source>
        <dbReference type="Proteomes" id="UP000011645"/>
    </source>
</evidence>
<feature type="compositionally biased region" description="Basic and acidic residues" evidence="1">
    <location>
        <begin position="18"/>
        <end position="37"/>
    </location>
</feature>